<reference evidence="2 3" key="1">
    <citation type="submission" date="2015-07" db="EMBL/GenBank/DDBJ databases">
        <title>Draft genome of Bellilinea caldifistulae DSM 17877.</title>
        <authorList>
            <person name="Hemp J."/>
            <person name="Ward L.M."/>
            <person name="Pace L.A."/>
            <person name="Fischer W.W."/>
        </authorList>
    </citation>
    <scope>NUCLEOTIDE SEQUENCE [LARGE SCALE GENOMIC DNA]</scope>
    <source>
        <strain evidence="2 3">GOMI-1</strain>
    </source>
</reference>
<dbReference type="RefSeq" id="WP_061915536.1">
    <property type="nucleotide sequence ID" value="NZ_DF967971.1"/>
</dbReference>
<organism evidence="2 3">
    <name type="scientific">Bellilinea caldifistulae</name>
    <dbReference type="NCBI Taxonomy" id="360411"/>
    <lineage>
        <taxon>Bacteria</taxon>
        <taxon>Bacillati</taxon>
        <taxon>Chloroflexota</taxon>
        <taxon>Anaerolineae</taxon>
        <taxon>Anaerolineales</taxon>
        <taxon>Anaerolineaceae</taxon>
        <taxon>Bellilinea</taxon>
    </lineage>
</organism>
<accession>A0A0P6X096</accession>
<proteinExistence type="predicted"/>
<comment type="caution">
    <text evidence="2">The sequence shown here is derived from an EMBL/GenBank/DDBJ whole genome shotgun (WGS) entry which is preliminary data.</text>
</comment>
<feature type="signal peptide" evidence="1">
    <location>
        <begin position="1"/>
        <end position="25"/>
    </location>
</feature>
<dbReference type="OrthoDB" id="5801841at2"/>
<protein>
    <submittedName>
        <fullName evidence="2">Uncharacterized protein</fullName>
    </submittedName>
</protein>
<keyword evidence="1" id="KW-0732">Signal</keyword>
<sequence>MKKLITALLALALMLTACNRQNSTAEPIKVELPVGVVESLSRNLKVESEQIEFNKITELDYSNTCLGLPSVDEQCAEMIIKGYQGIISLDGAQYEFRSDRSGERMRIVPIALKAAQSVLANRLNVNPEFVRWVSIEKVDWPDSCLGLEQPGMNCNMVITPGFRILLESGGIIFVFRTDLSGKQTVMEMFSN</sequence>
<name>A0A0P6X096_9CHLR</name>
<dbReference type="AlphaFoldDB" id="A0A0P6X096"/>
<feature type="chain" id="PRO_5006132741" evidence="1">
    <location>
        <begin position="26"/>
        <end position="191"/>
    </location>
</feature>
<evidence type="ECO:0000313" key="2">
    <source>
        <dbReference type="EMBL" id="KPL74236.1"/>
    </source>
</evidence>
<dbReference type="Proteomes" id="UP000050514">
    <property type="component" value="Unassembled WGS sequence"/>
</dbReference>
<dbReference type="STRING" id="360411.AC812_13090"/>
<dbReference type="PROSITE" id="PS51257">
    <property type="entry name" value="PROKAR_LIPOPROTEIN"/>
    <property type="match status" value="1"/>
</dbReference>
<keyword evidence="3" id="KW-1185">Reference proteome</keyword>
<evidence type="ECO:0000313" key="3">
    <source>
        <dbReference type="Proteomes" id="UP000050514"/>
    </source>
</evidence>
<gene>
    <name evidence="2" type="ORF">AC812_13090</name>
</gene>
<evidence type="ECO:0000256" key="1">
    <source>
        <dbReference type="SAM" id="SignalP"/>
    </source>
</evidence>
<dbReference type="EMBL" id="LGHJ01000018">
    <property type="protein sequence ID" value="KPL74236.1"/>
    <property type="molecule type" value="Genomic_DNA"/>
</dbReference>